<dbReference type="GO" id="GO:0046872">
    <property type="term" value="F:metal ion binding"/>
    <property type="evidence" value="ECO:0007669"/>
    <property type="project" value="UniProtKB-KW"/>
</dbReference>
<dbReference type="Proteomes" id="UP000176774">
    <property type="component" value="Unassembled WGS sequence"/>
</dbReference>
<gene>
    <name evidence="4" type="ORF">A2908_02375</name>
</gene>
<comment type="caution">
    <text evidence="4">The sequence shown here is derived from an EMBL/GenBank/DDBJ whole genome shotgun (WGS) entry which is preliminary data.</text>
</comment>
<keyword evidence="1" id="KW-0479">Metal-binding</keyword>
<sequence>MTDLDLIYQKVSKLIKKSELPAFAVFDFDNTCIVNDITEATLAYMARHNLFKDKNLLGGKSEDTENEIYSKAIFDNYYNLLEENKVKEAYEFISQILSGFNINEVSPLIDRVINFESKDITTDKLFDREIAKGLKPREQITGLINLLKSNGIEVWIITASIEVLVKEAVKYFNIQAKVIGVKNTIIDNTFTAQLEKPLSMFEGKVECIKKFIDPKKSPLLGAGDSIYDLPMLEYCKTKVVVDRKNALAAKAKENNWFLI</sequence>
<dbReference type="GO" id="GO:0016787">
    <property type="term" value="F:hydrolase activity"/>
    <property type="evidence" value="ECO:0007669"/>
    <property type="project" value="UniProtKB-KW"/>
</dbReference>
<dbReference type="Gene3D" id="3.40.50.1000">
    <property type="entry name" value="HAD superfamily/HAD-like"/>
    <property type="match status" value="2"/>
</dbReference>
<dbReference type="AlphaFoldDB" id="A0A1G2IAS7"/>
<reference evidence="4 5" key="1">
    <citation type="journal article" date="2016" name="Nat. Commun.">
        <title>Thousands of microbial genomes shed light on interconnected biogeochemical processes in an aquifer system.</title>
        <authorList>
            <person name="Anantharaman K."/>
            <person name="Brown C.T."/>
            <person name="Hug L.A."/>
            <person name="Sharon I."/>
            <person name="Castelle C.J."/>
            <person name="Probst A.J."/>
            <person name="Thomas B.C."/>
            <person name="Singh A."/>
            <person name="Wilkins M.J."/>
            <person name="Karaoz U."/>
            <person name="Brodie E.L."/>
            <person name="Williams K.H."/>
            <person name="Hubbard S.S."/>
            <person name="Banfield J.F."/>
        </authorList>
    </citation>
    <scope>NUCLEOTIDE SEQUENCE [LARGE SCALE GENOMIC DNA]</scope>
</reference>
<evidence type="ECO:0000313" key="4">
    <source>
        <dbReference type="EMBL" id="OGZ71896.1"/>
    </source>
</evidence>
<protein>
    <recommendedName>
        <fullName evidence="6">Haloacid dehalogenase</fullName>
    </recommendedName>
</protein>
<dbReference type="EMBL" id="MHPA01000033">
    <property type="protein sequence ID" value="OGZ71896.1"/>
    <property type="molecule type" value="Genomic_DNA"/>
</dbReference>
<evidence type="ECO:0000256" key="2">
    <source>
        <dbReference type="ARBA" id="ARBA00022801"/>
    </source>
</evidence>
<dbReference type="InterPro" id="IPR050582">
    <property type="entry name" value="HAD-like_SerB"/>
</dbReference>
<organism evidence="4 5">
    <name type="scientific">Candidatus Staskawiczbacteria bacterium RIFCSPLOWO2_01_FULL_38_12b</name>
    <dbReference type="NCBI Taxonomy" id="1802214"/>
    <lineage>
        <taxon>Bacteria</taxon>
        <taxon>Candidatus Staskawicziibacteriota</taxon>
    </lineage>
</organism>
<name>A0A1G2IAS7_9BACT</name>
<dbReference type="STRING" id="1802214.A2908_02375"/>
<accession>A0A1G2IAS7</accession>
<evidence type="ECO:0000313" key="5">
    <source>
        <dbReference type="Proteomes" id="UP000176774"/>
    </source>
</evidence>
<keyword evidence="3" id="KW-0460">Magnesium</keyword>
<dbReference type="PANTHER" id="PTHR43344">
    <property type="entry name" value="PHOSPHOSERINE PHOSPHATASE"/>
    <property type="match status" value="1"/>
</dbReference>
<evidence type="ECO:0000256" key="1">
    <source>
        <dbReference type="ARBA" id="ARBA00022723"/>
    </source>
</evidence>
<dbReference type="InterPro" id="IPR023214">
    <property type="entry name" value="HAD_sf"/>
</dbReference>
<dbReference type="SUPFAM" id="SSF56784">
    <property type="entry name" value="HAD-like"/>
    <property type="match status" value="1"/>
</dbReference>
<keyword evidence="2" id="KW-0378">Hydrolase</keyword>
<evidence type="ECO:0000256" key="3">
    <source>
        <dbReference type="ARBA" id="ARBA00022842"/>
    </source>
</evidence>
<dbReference type="InterPro" id="IPR036412">
    <property type="entry name" value="HAD-like_sf"/>
</dbReference>
<dbReference type="PANTHER" id="PTHR43344:SF13">
    <property type="entry name" value="PHOSPHATASE RV3661-RELATED"/>
    <property type="match status" value="1"/>
</dbReference>
<evidence type="ECO:0008006" key="6">
    <source>
        <dbReference type="Google" id="ProtNLM"/>
    </source>
</evidence>
<dbReference type="Pfam" id="PF12710">
    <property type="entry name" value="HAD"/>
    <property type="match status" value="1"/>
</dbReference>
<proteinExistence type="predicted"/>